<dbReference type="InterPro" id="IPR000551">
    <property type="entry name" value="MerR-type_HTH_dom"/>
</dbReference>
<dbReference type="GO" id="GO:0003700">
    <property type="term" value="F:DNA-binding transcription factor activity"/>
    <property type="evidence" value="ECO:0007669"/>
    <property type="project" value="InterPro"/>
</dbReference>
<dbReference type="Pfam" id="PF13411">
    <property type="entry name" value="MerR_1"/>
    <property type="match status" value="1"/>
</dbReference>
<dbReference type="Proteomes" id="UP000464661">
    <property type="component" value="Chromosome"/>
</dbReference>
<evidence type="ECO:0000259" key="4">
    <source>
        <dbReference type="PROSITE" id="PS50937"/>
    </source>
</evidence>
<gene>
    <name evidence="5" type="ORF">PPTS312_47150</name>
</gene>
<dbReference type="GO" id="GO:0003677">
    <property type="term" value="F:DNA binding"/>
    <property type="evidence" value="ECO:0007669"/>
    <property type="project" value="UniProtKB-KW"/>
</dbReference>
<reference evidence="5 6" key="1">
    <citation type="submission" date="2020-01" db="EMBL/GenBank/DDBJ databases">
        <title>Complete Genome Sequence of Pseudomonas putida Strain TS312, Harboring the HdtS type N-acyl-homoserine Lactone Synthase, Isolated from a Paper Mill.</title>
        <authorList>
            <person name="Hosoe A."/>
            <person name="Suenaga T."/>
            <person name="Sugi T."/>
            <person name="Izumi T."/>
            <person name="Nagai N."/>
            <person name="Terada A."/>
        </authorList>
    </citation>
    <scope>NUCLEOTIDE SEQUENCE [LARGE SCALE GENOMIC DNA]</scope>
    <source>
        <strain evidence="5 6">TS312</strain>
    </source>
</reference>
<dbReference type="InterPro" id="IPR009061">
    <property type="entry name" value="DNA-bd_dom_put_sf"/>
</dbReference>
<keyword evidence="2" id="KW-0238">DNA-binding</keyword>
<organism evidence="5 6">
    <name type="scientific">Pseudomonas putida</name>
    <name type="common">Arthrobacter siderocapsulatus</name>
    <dbReference type="NCBI Taxonomy" id="303"/>
    <lineage>
        <taxon>Bacteria</taxon>
        <taxon>Pseudomonadati</taxon>
        <taxon>Pseudomonadota</taxon>
        <taxon>Gammaproteobacteria</taxon>
        <taxon>Pseudomonadales</taxon>
        <taxon>Pseudomonadaceae</taxon>
        <taxon>Pseudomonas</taxon>
    </lineage>
</organism>
<dbReference type="SUPFAM" id="SSF46955">
    <property type="entry name" value="Putative DNA-binding domain"/>
    <property type="match status" value="1"/>
</dbReference>
<accession>A0A7U6M6C0</accession>
<dbReference type="CDD" id="cd01104">
    <property type="entry name" value="HTH_MlrA-CarA"/>
    <property type="match status" value="1"/>
</dbReference>
<dbReference type="InterPro" id="IPR047057">
    <property type="entry name" value="MerR_fam"/>
</dbReference>
<dbReference type="PROSITE" id="PS50937">
    <property type="entry name" value="HTH_MERR_2"/>
    <property type="match status" value="1"/>
</dbReference>
<evidence type="ECO:0000256" key="3">
    <source>
        <dbReference type="ARBA" id="ARBA00023163"/>
    </source>
</evidence>
<dbReference type="SMART" id="SM00422">
    <property type="entry name" value="HTH_MERR"/>
    <property type="match status" value="1"/>
</dbReference>
<proteinExistence type="predicted"/>
<keyword evidence="3" id="KW-0804">Transcription</keyword>
<keyword evidence="1" id="KW-0805">Transcription regulation</keyword>
<evidence type="ECO:0000313" key="5">
    <source>
        <dbReference type="EMBL" id="BBU46800.1"/>
    </source>
</evidence>
<evidence type="ECO:0000256" key="1">
    <source>
        <dbReference type="ARBA" id="ARBA00023015"/>
    </source>
</evidence>
<dbReference type="Gene3D" id="1.10.1660.10">
    <property type="match status" value="1"/>
</dbReference>
<evidence type="ECO:0000313" key="6">
    <source>
        <dbReference type="Proteomes" id="UP000464661"/>
    </source>
</evidence>
<dbReference type="Gene3D" id="3.40.50.280">
    <property type="entry name" value="Cobalamin-binding domain"/>
    <property type="match status" value="1"/>
</dbReference>
<evidence type="ECO:0000256" key="2">
    <source>
        <dbReference type="ARBA" id="ARBA00023125"/>
    </source>
</evidence>
<protein>
    <submittedName>
        <fullName evidence="5">Transcriptional regulator</fullName>
    </submittedName>
</protein>
<dbReference type="AlphaFoldDB" id="A0A7U6M6C0"/>
<dbReference type="PANTHER" id="PTHR30204">
    <property type="entry name" value="REDOX-CYCLING DRUG-SENSING TRANSCRIPTIONAL ACTIVATOR SOXR"/>
    <property type="match status" value="1"/>
</dbReference>
<sequence length="313" mass="34615">MQMNEQGRNPVIDASFEQQELFPIREVSRLTGVNAVTLRAWERRYGLIQPIRTDSGHRLYSQADIDEIRRILGWLERGVAISKVGSILARGHALAGQAGDATDAWLRWQHQIRLAVQRFDVAGLDLLFQEVFAASTLDQVFSEVFMPVWHDMAVRQGGYGQASEWLFFDQFLRGRVFARLQLAHVPRSRTVLLAPLPGQCHELELLVTSLILGSDETGVTPLANGQPLQELALVCERLKPDALVLFSHQPLTAELTRHLARLAAVLDCPLLLAGEAAEVAQASLAGSAIACLGAQGSVMRQRLRQFLAGQLDT</sequence>
<feature type="domain" description="HTH merR-type" evidence="4">
    <location>
        <begin position="21"/>
        <end position="90"/>
    </location>
</feature>
<dbReference type="PANTHER" id="PTHR30204:SF67">
    <property type="entry name" value="HTH-TYPE TRANSCRIPTIONAL REGULATOR MLRA-RELATED"/>
    <property type="match status" value="1"/>
</dbReference>
<dbReference type="EMBL" id="AP022324">
    <property type="protein sequence ID" value="BBU46800.1"/>
    <property type="molecule type" value="Genomic_DNA"/>
</dbReference>
<name>A0A7U6M6C0_PSEPU</name>